<evidence type="ECO:0000256" key="1">
    <source>
        <dbReference type="SAM" id="Phobius"/>
    </source>
</evidence>
<protein>
    <submittedName>
        <fullName evidence="2">Uncharacterized protein</fullName>
    </submittedName>
</protein>
<reference evidence="2 3" key="1">
    <citation type="submission" date="2024-03" db="EMBL/GenBank/DDBJ databases">
        <title>Mouse gut bacterial collection (mGBC) of GemPharmatech.</title>
        <authorList>
            <person name="He Y."/>
            <person name="Dong L."/>
            <person name="Wu D."/>
            <person name="Gao X."/>
            <person name="Lin Z."/>
        </authorList>
    </citation>
    <scope>NUCLEOTIDE SEQUENCE [LARGE SCALE GENOMIC DNA]</scope>
    <source>
        <strain evidence="2 3">20-218</strain>
    </source>
</reference>
<gene>
    <name evidence="2" type="ORF">AALM99_07500</name>
</gene>
<keyword evidence="1" id="KW-1133">Transmembrane helix</keyword>
<comment type="caution">
    <text evidence="2">The sequence shown here is derived from an EMBL/GenBank/DDBJ whole genome shotgun (WGS) entry which is preliminary data.</text>
</comment>
<evidence type="ECO:0000313" key="3">
    <source>
        <dbReference type="Proteomes" id="UP001565242"/>
    </source>
</evidence>
<dbReference type="Proteomes" id="UP001565242">
    <property type="component" value="Unassembled WGS sequence"/>
</dbReference>
<organism evidence="2 3">
    <name type="scientific">Lactococcus muris</name>
    <dbReference type="NCBI Taxonomy" id="2941330"/>
    <lineage>
        <taxon>Bacteria</taxon>
        <taxon>Bacillati</taxon>
        <taxon>Bacillota</taxon>
        <taxon>Bacilli</taxon>
        <taxon>Lactobacillales</taxon>
        <taxon>Streptococcaceae</taxon>
        <taxon>Lactococcus</taxon>
    </lineage>
</organism>
<name>A0ABV4DB58_9LACT</name>
<dbReference type="EMBL" id="JBCLSQ010000017">
    <property type="protein sequence ID" value="MEY8538284.1"/>
    <property type="molecule type" value="Genomic_DNA"/>
</dbReference>
<keyword evidence="1" id="KW-0472">Membrane</keyword>
<proteinExistence type="predicted"/>
<keyword evidence="3" id="KW-1185">Reference proteome</keyword>
<keyword evidence="1" id="KW-0812">Transmembrane</keyword>
<accession>A0ABV4DB58</accession>
<evidence type="ECO:0000313" key="2">
    <source>
        <dbReference type="EMBL" id="MEY8538284.1"/>
    </source>
</evidence>
<dbReference type="RefSeq" id="WP_369918485.1">
    <property type="nucleotide sequence ID" value="NZ_JBCLSQ010000017.1"/>
</dbReference>
<feature type="transmembrane region" description="Helical" evidence="1">
    <location>
        <begin position="15"/>
        <end position="39"/>
    </location>
</feature>
<sequence length="175" mass="20112">MKKKGVNVLNILKKILIILAPFLGVMLGLILGGAVLIYFQTFSETKQQERQQYVDQKETKKAEQLAVKKFQSEGYSVVAKVEHHIGDYFTVTLINPKVMLSAYTHRNVQGEFYKLSVDFREYTQVWVTSESLHTVPFENVAFRDVKKKGLKKDMTIKVYPSKNVEVYTLTGKVEE</sequence>